<dbReference type="AlphaFoldDB" id="A0A6N7L592"/>
<evidence type="ECO:0000313" key="2">
    <source>
        <dbReference type="EMBL" id="MQS17123.1"/>
    </source>
</evidence>
<dbReference type="Gene3D" id="2.30.110.10">
    <property type="entry name" value="Electron Transport, Fmn-binding Protein, Chain A"/>
    <property type="match status" value="1"/>
</dbReference>
<dbReference type="Pfam" id="PF12900">
    <property type="entry name" value="Pyridox_ox_2"/>
    <property type="match status" value="1"/>
</dbReference>
<dbReference type="Proteomes" id="UP000450000">
    <property type="component" value="Unassembled WGS sequence"/>
</dbReference>
<dbReference type="SUPFAM" id="SSF50475">
    <property type="entry name" value="FMN-binding split barrel"/>
    <property type="match status" value="1"/>
</dbReference>
<sequence>MLAHRAAMAPAYLRQLLRAGPEFDPPGFVRIAAVLGMAWPELLSGRRPDATPGQAEPEQTEPGPRPMLLHLTEPQCWELIGTHGVGRVGLPVQPGPLVLPVNYAVDAGTVVYRTAPGGAAAPSEGSPVSFQVDHIDERRSRGWSVLILGEAHHVDDLDEEQRLSALPGTTPWAGGSRPLWVRVRPDEVTGRRIATA</sequence>
<gene>
    <name evidence="2" type="ORF">F7Q99_34305</name>
</gene>
<reference evidence="2 3" key="1">
    <citation type="submission" date="2019-09" db="EMBL/GenBank/DDBJ databases">
        <title>Genome Sequences of Streptomyces kaniharaensis ATCC 21070.</title>
        <authorList>
            <person name="Zhu W."/>
            <person name="De Crecy-Lagard V."/>
            <person name="Richards N.G."/>
        </authorList>
    </citation>
    <scope>NUCLEOTIDE SEQUENCE [LARGE SCALE GENOMIC DNA]</scope>
    <source>
        <strain evidence="2 3">SF-557</strain>
    </source>
</reference>
<evidence type="ECO:0000313" key="3">
    <source>
        <dbReference type="Proteomes" id="UP000450000"/>
    </source>
</evidence>
<feature type="region of interest" description="Disordered" evidence="1">
    <location>
        <begin position="45"/>
        <end position="67"/>
    </location>
</feature>
<dbReference type="RefSeq" id="WP_153469118.1">
    <property type="nucleotide sequence ID" value="NZ_WBOF01000003.1"/>
</dbReference>
<organism evidence="2 3">
    <name type="scientific">Streptomyces kaniharaensis</name>
    <dbReference type="NCBI Taxonomy" id="212423"/>
    <lineage>
        <taxon>Bacteria</taxon>
        <taxon>Bacillati</taxon>
        <taxon>Actinomycetota</taxon>
        <taxon>Actinomycetes</taxon>
        <taxon>Kitasatosporales</taxon>
        <taxon>Streptomycetaceae</taxon>
        <taxon>Streptomyces</taxon>
    </lineage>
</organism>
<keyword evidence="3" id="KW-1185">Reference proteome</keyword>
<dbReference type="InterPro" id="IPR024747">
    <property type="entry name" value="Pyridox_Oxase-rel"/>
</dbReference>
<proteinExistence type="predicted"/>
<evidence type="ECO:0000256" key="1">
    <source>
        <dbReference type="SAM" id="MobiDB-lite"/>
    </source>
</evidence>
<dbReference type="EMBL" id="WBOF01000003">
    <property type="protein sequence ID" value="MQS17123.1"/>
    <property type="molecule type" value="Genomic_DNA"/>
</dbReference>
<protein>
    <submittedName>
        <fullName evidence="2">Pyridoxamine 5'-phosphate oxidase family protein</fullName>
    </submittedName>
</protein>
<comment type="caution">
    <text evidence="2">The sequence shown here is derived from an EMBL/GenBank/DDBJ whole genome shotgun (WGS) entry which is preliminary data.</text>
</comment>
<dbReference type="InterPro" id="IPR012349">
    <property type="entry name" value="Split_barrel_FMN-bd"/>
</dbReference>
<name>A0A6N7L592_9ACTN</name>
<accession>A0A6N7L592</accession>
<dbReference type="OrthoDB" id="7062584at2"/>